<accession>A0AAV2JHA6</accession>
<name>A0AAV2JHA6_KNICA</name>
<dbReference type="Proteomes" id="UP001497482">
    <property type="component" value="Chromosome 12"/>
</dbReference>
<keyword evidence="3" id="KW-1185">Reference proteome</keyword>
<gene>
    <name evidence="2" type="ORF">KC01_LOCUS7444</name>
</gene>
<sequence length="173" mass="19723">MRMNIYGGSPKTLEQRGDQQEQRRDQQEQRRDQQEQKGDQQEQKGDQQEPRGESAPASLGKARELSMEPTVNRCSDHTEGFLFFLGTMPLSSSQVIKMLLMVTHIPIEIIFNGARTKVNVSAQMWPDVAYQPCYSALFVVPISYLCHDILSKERVDFLQTPAFATSPRPSHPR</sequence>
<reference evidence="2 3" key="1">
    <citation type="submission" date="2024-04" db="EMBL/GenBank/DDBJ databases">
        <authorList>
            <person name="Waldvogel A.-M."/>
            <person name="Schoenle A."/>
        </authorList>
    </citation>
    <scope>NUCLEOTIDE SEQUENCE [LARGE SCALE GENOMIC DNA]</scope>
</reference>
<feature type="compositionally biased region" description="Basic and acidic residues" evidence="1">
    <location>
        <begin position="13"/>
        <end position="52"/>
    </location>
</feature>
<feature type="region of interest" description="Disordered" evidence="1">
    <location>
        <begin position="1"/>
        <end position="68"/>
    </location>
</feature>
<dbReference type="AlphaFoldDB" id="A0AAV2JHA6"/>
<evidence type="ECO:0000313" key="3">
    <source>
        <dbReference type="Proteomes" id="UP001497482"/>
    </source>
</evidence>
<organism evidence="2 3">
    <name type="scientific">Knipowitschia caucasica</name>
    <name type="common">Caucasian dwarf goby</name>
    <name type="synonym">Pomatoschistus caucasicus</name>
    <dbReference type="NCBI Taxonomy" id="637954"/>
    <lineage>
        <taxon>Eukaryota</taxon>
        <taxon>Metazoa</taxon>
        <taxon>Chordata</taxon>
        <taxon>Craniata</taxon>
        <taxon>Vertebrata</taxon>
        <taxon>Euteleostomi</taxon>
        <taxon>Actinopterygii</taxon>
        <taxon>Neopterygii</taxon>
        <taxon>Teleostei</taxon>
        <taxon>Neoteleostei</taxon>
        <taxon>Acanthomorphata</taxon>
        <taxon>Gobiaria</taxon>
        <taxon>Gobiiformes</taxon>
        <taxon>Gobioidei</taxon>
        <taxon>Gobiidae</taxon>
        <taxon>Gobiinae</taxon>
        <taxon>Knipowitschia</taxon>
    </lineage>
</organism>
<protein>
    <submittedName>
        <fullName evidence="2">Uncharacterized protein</fullName>
    </submittedName>
</protein>
<evidence type="ECO:0000256" key="1">
    <source>
        <dbReference type="SAM" id="MobiDB-lite"/>
    </source>
</evidence>
<proteinExistence type="predicted"/>
<evidence type="ECO:0000313" key="2">
    <source>
        <dbReference type="EMBL" id="CAL1575980.1"/>
    </source>
</evidence>
<dbReference type="EMBL" id="OZ035834">
    <property type="protein sequence ID" value="CAL1575980.1"/>
    <property type="molecule type" value="Genomic_DNA"/>
</dbReference>